<dbReference type="OrthoDB" id="9768249at2"/>
<dbReference type="GO" id="GO:0005576">
    <property type="term" value="C:extracellular region"/>
    <property type="evidence" value="ECO:0007669"/>
    <property type="project" value="UniProtKB-SubCell"/>
</dbReference>
<keyword evidence="7" id="KW-0969">Cilium</keyword>
<keyword evidence="5" id="KW-0975">Bacterial flagellum</keyword>
<name>A0A2S9VEB2_9ALTE</name>
<keyword evidence="8" id="KW-1185">Reference proteome</keyword>
<evidence type="ECO:0000256" key="4">
    <source>
        <dbReference type="ARBA" id="ARBA00022525"/>
    </source>
</evidence>
<comment type="subcellular location">
    <subcellularLocation>
        <location evidence="1">Bacterial flagellum</location>
    </subcellularLocation>
    <subcellularLocation>
        <location evidence="2">Secreted</location>
    </subcellularLocation>
</comment>
<evidence type="ECO:0000256" key="5">
    <source>
        <dbReference type="ARBA" id="ARBA00023143"/>
    </source>
</evidence>
<feature type="domain" description="Flagellin N-terminal" evidence="6">
    <location>
        <begin position="3"/>
        <end position="140"/>
    </location>
</feature>
<keyword evidence="7" id="KW-0966">Cell projection</keyword>
<dbReference type="RefSeq" id="WP_105933497.1">
    <property type="nucleotide sequence ID" value="NZ_PVNP01000033.1"/>
</dbReference>
<dbReference type="PANTHER" id="PTHR42792:SF1">
    <property type="entry name" value="FLAGELLAR HOOK-ASSOCIATED PROTEIN 3"/>
    <property type="match status" value="1"/>
</dbReference>
<evidence type="ECO:0000313" key="8">
    <source>
        <dbReference type="Proteomes" id="UP000238949"/>
    </source>
</evidence>
<keyword evidence="4" id="KW-0964">Secreted</keyword>
<dbReference type="Pfam" id="PF00669">
    <property type="entry name" value="Flagellin_N"/>
    <property type="match status" value="1"/>
</dbReference>
<dbReference type="GO" id="GO:0005198">
    <property type="term" value="F:structural molecule activity"/>
    <property type="evidence" value="ECO:0007669"/>
    <property type="project" value="InterPro"/>
</dbReference>
<dbReference type="PANTHER" id="PTHR42792">
    <property type="entry name" value="FLAGELLIN"/>
    <property type="match status" value="1"/>
</dbReference>
<dbReference type="GO" id="GO:0009424">
    <property type="term" value="C:bacterial-type flagellum hook"/>
    <property type="evidence" value="ECO:0007669"/>
    <property type="project" value="InterPro"/>
</dbReference>
<evidence type="ECO:0000256" key="1">
    <source>
        <dbReference type="ARBA" id="ARBA00004365"/>
    </source>
</evidence>
<protein>
    <submittedName>
        <fullName evidence="7">Flagellar hook-associated protein 3</fullName>
    </submittedName>
</protein>
<dbReference type="InterPro" id="IPR001492">
    <property type="entry name" value="Flagellin"/>
</dbReference>
<accession>A0A2S9VEB2</accession>
<sequence>MRISTNQLYDQNIRAIMDNQKGLAGTQESMSTGKKINRPSDDPVGAAKVVRMTEELDSLAQFQRNNDLVTGSLDQQETILRNITNALNRARQLTIQAGDGALLYSDRQALAAEIGQIKEEVIDLMNSQTADGDYYFAGYQSEIRPFVASGTPGNAYAFQGDSGTNEVQLSNSVTIRSTASGQTVFEDVAARRNFTVTGTAGVIVDEALVSGLSEFDTFYKNNYDPITTANNNFRVTVTAPNQVEIRNLGTNTVLSTQGFTSGEPFSFAGIDFTLNGNVGDTLDFQLDPPEKKNIANTLHELQQALNDPSFTDITYREALNDAAVGIDNSLEKIAFEVSSIGARLNVAESVYETNLDLEVSTKEARSAIEDVDYAEASAEFAKQEAALTAALSTFPRISGLSLFNYLS</sequence>
<dbReference type="EMBL" id="PVNP01000033">
    <property type="protein sequence ID" value="PRO74789.1"/>
    <property type="molecule type" value="Genomic_DNA"/>
</dbReference>
<evidence type="ECO:0000259" key="6">
    <source>
        <dbReference type="Pfam" id="PF00669"/>
    </source>
</evidence>
<keyword evidence="7" id="KW-0282">Flagellum</keyword>
<dbReference type="GO" id="GO:0071973">
    <property type="term" value="P:bacterial-type flagellum-dependent cell motility"/>
    <property type="evidence" value="ECO:0007669"/>
    <property type="project" value="InterPro"/>
</dbReference>
<comment type="caution">
    <text evidence="7">The sequence shown here is derived from an EMBL/GenBank/DDBJ whole genome shotgun (WGS) entry which is preliminary data.</text>
</comment>
<dbReference type="SUPFAM" id="SSF64518">
    <property type="entry name" value="Phase 1 flagellin"/>
    <property type="match status" value="1"/>
</dbReference>
<evidence type="ECO:0000256" key="3">
    <source>
        <dbReference type="ARBA" id="ARBA00005709"/>
    </source>
</evidence>
<dbReference type="Proteomes" id="UP000238949">
    <property type="component" value="Unassembled WGS sequence"/>
</dbReference>
<comment type="similarity">
    <text evidence="3">Belongs to the bacterial flagellin family.</text>
</comment>
<dbReference type="AlphaFoldDB" id="A0A2S9VEB2"/>
<dbReference type="InterPro" id="IPR013384">
    <property type="entry name" value="Flagell_FlgL"/>
</dbReference>
<dbReference type="InterPro" id="IPR001029">
    <property type="entry name" value="Flagellin_N"/>
</dbReference>
<evidence type="ECO:0000256" key="2">
    <source>
        <dbReference type="ARBA" id="ARBA00004613"/>
    </source>
</evidence>
<evidence type="ECO:0000313" key="7">
    <source>
        <dbReference type="EMBL" id="PRO74789.1"/>
    </source>
</evidence>
<gene>
    <name evidence="7" type="primary">flgL</name>
    <name evidence="7" type="ORF">C6Y40_04245</name>
</gene>
<proteinExistence type="inferred from homology"/>
<organism evidence="7 8">
    <name type="scientific">Alteromonas alba</name>
    <dbReference type="NCBI Taxonomy" id="2079529"/>
    <lineage>
        <taxon>Bacteria</taxon>
        <taxon>Pseudomonadati</taxon>
        <taxon>Pseudomonadota</taxon>
        <taxon>Gammaproteobacteria</taxon>
        <taxon>Alteromonadales</taxon>
        <taxon>Alteromonadaceae</taxon>
        <taxon>Alteromonas/Salinimonas group</taxon>
        <taxon>Alteromonas</taxon>
    </lineage>
</organism>
<reference evidence="8" key="1">
    <citation type="journal article" date="2020" name="Int. J. Syst. Evol. Microbiol.">
        <title>Alteromonas alba sp. nov., a marine bacterium isolated from the seawater of the West Pacific Ocean.</title>
        <authorList>
            <person name="Sun C."/>
            <person name="Wu Y.-H."/>
            <person name="Xamxidin M."/>
            <person name="Cheng H."/>
            <person name="Xu X.-W."/>
        </authorList>
    </citation>
    <scope>NUCLEOTIDE SEQUENCE [LARGE SCALE GENOMIC DNA]</scope>
    <source>
        <strain evidence="8">190</strain>
    </source>
</reference>
<dbReference type="Gene3D" id="1.20.1330.10">
    <property type="entry name" value="f41 fragment of flagellin, N-terminal domain"/>
    <property type="match status" value="1"/>
</dbReference>
<dbReference type="NCBIfam" id="TIGR02550">
    <property type="entry name" value="flagell_flgL"/>
    <property type="match status" value="1"/>
</dbReference>